<keyword evidence="3" id="KW-0812">Transmembrane</keyword>
<dbReference type="InterPro" id="IPR039155">
    <property type="entry name" value="MLEC"/>
</dbReference>
<dbReference type="Gene3D" id="2.60.40.10">
    <property type="entry name" value="Immunoglobulins"/>
    <property type="match status" value="3"/>
</dbReference>
<dbReference type="SUPFAM" id="SSF81296">
    <property type="entry name" value="E set domains"/>
    <property type="match status" value="2"/>
</dbReference>
<feature type="signal peptide" evidence="11">
    <location>
        <begin position="1"/>
        <end position="28"/>
    </location>
</feature>
<dbReference type="PhylomeDB" id="R7QA45"/>
<feature type="compositionally biased region" description="Polar residues" evidence="10">
    <location>
        <begin position="198"/>
        <end position="215"/>
    </location>
</feature>
<dbReference type="InterPro" id="IPR021720">
    <property type="entry name" value="Malectin_dom"/>
</dbReference>
<dbReference type="GO" id="GO:0005789">
    <property type="term" value="C:endoplasmic reticulum membrane"/>
    <property type="evidence" value="ECO:0007669"/>
    <property type="project" value="UniProtKB-SubCell"/>
</dbReference>
<evidence type="ECO:0000256" key="3">
    <source>
        <dbReference type="ARBA" id="ARBA00022692"/>
    </source>
</evidence>
<evidence type="ECO:0000256" key="2">
    <source>
        <dbReference type="ARBA" id="ARBA00009141"/>
    </source>
</evidence>
<sequence>MKSHYPFPNRQLSYVLLLLLSLLSLALSDPLRINVGGPYLDKISFRSDLTTYLTNKATVTETLNPNTFTIPGTWGAVYHGYRWASSGNLEYKIPVASPGTYSVAGLFMETYNGAQSPNYRVFNIKINGVTKKTNVDVFKQQGFQKPLYIKFENIKPSGGFITFTVERISGKNNPMLSGLVMEGAGVDAKVGNAGLPGSATTTSKPAFKDSPSSGSGDPMCKTGVFGKNNNNGQIACCKKVCGKCGGNDCHKFAPGENCCISSVKALGTSCDAKGPPCIPSADLSAGGDVDNKVATTPNKLACPGTSIFGVNGKGESACCPKECGKCGGEGCDSFAPGKLCCISGVYKNGASCATKGAPCIPTGSSGGGPTPTTSPPTTGSSTCAISGATTNSFRMNAGGGAIGVASMGADNAQYVTSASKGLVFSSPIKKISAKSGKASWDGAYSSHRWTKATVLSYKIPVPAGKYTVKLLFAETFFAKPGARIFDVIINGAKKKQSLDVFASVGKNIGLVLDYPNVSPVGGHIQVTLSKSVENPMISGIMIEGNGAGSTAVGGGCSTVGGKVVSDTLNGGFNHRAHSVPGGPYMATDFDNNGKASISFDGTQSHSHFNDPGPPAVTGAIVSYKWSWTEVVDGKQMKKTNNNKSGVFTASFPLGKTVVTLEVVDSTGDVATDSTVVEVKGSASNGAYCYYYDYGNSLFSTVPLPLQTTSKPKALVGSEKASINFKSLASFGPFPFSGNSFAVRCTFFIDAPKTAKYSYSVQHEGPFKLYHSGVVMGQSNSKGTTKTSSKTLIAGLNAFQLLYFRPKNVTPKLILSDSSGPLASPVLQHDSSATIPVMKSLSKSSSSPTGGENIQIIGSGFINGVSVKFGSVEASNLISSDPGVLQVTVPPGSGVVPVTVHTNAGVSNGLPFTYKANSGAALDQPVIFKQEKLKKPDGSTFKISLITSAAYGPDGRLYLGSTAGKVYALKVDKNLKVLSVCEKQVGTKRAVLGVAFSPFSNGLKMFFTTSAIYWKDKNLLNFEQGWTNGKIETIVFNPNQLSGASCASNQEALVTGLPVSNHDHALNKLQFLPNGKLLVGVGGFTNGGISVPGKKPVPGDANDDKLGGVASNPLSAAIVICPANKKTDIKYSNYANPEKATVIAGKDCSVYASGLRNSFGMTLHTNGKLYALDNGPNAGFGDFATNCVGGKKSAQNTPDKLFVVQPGKYHGHPNLNRKECAHYPPSAVQPLIGNIKSSTNGIIEYRSNTFGGDIKGNLYLSKFSVQNNGQVAQVKLSAGGTKVAGYASNFLGFSGLSLVEGPRGELIMPRVYQAEIVVAKPSYPAPKVTFMLGVMPRHGPASGGTKVLISGHNFGNSPQATFGGKKCTNVVSIDDDAFTCITPSQSKNQKVPVVVQGAVGNSPSYGSDFWYM</sequence>
<evidence type="ECO:0000256" key="11">
    <source>
        <dbReference type="SAM" id="SignalP"/>
    </source>
</evidence>
<dbReference type="PANTHER" id="PTHR13460:SF0">
    <property type="entry name" value="MALECTIN"/>
    <property type="match status" value="1"/>
</dbReference>
<keyword evidence="14" id="KW-1185">Reference proteome</keyword>
<dbReference type="InterPro" id="IPR011042">
    <property type="entry name" value="6-blade_b-propeller_TolB-like"/>
</dbReference>
<dbReference type="OrthoDB" id="45365at2759"/>
<evidence type="ECO:0000256" key="4">
    <source>
        <dbReference type="ARBA" id="ARBA00022729"/>
    </source>
</evidence>
<feature type="chain" id="PRO_5004442650" description="IPT/TIG domain-containing protein" evidence="11">
    <location>
        <begin position="29"/>
        <end position="1411"/>
    </location>
</feature>
<dbReference type="GO" id="GO:0030246">
    <property type="term" value="F:carbohydrate binding"/>
    <property type="evidence" value="ECO:0007669"/>
    <property type="project" value="InterPro"/>
</dbReference>
<dbReference type="Gene3D" id="2.120.10.30">
    <property type="entry name" value="TolB, C-terminal domain"/>
    <property type="match status" value="1"/>
</dbReference>
<evidence type="ECO:0000256" key="7">
    <source>
        <dbReference type="ARBA" id="ARBA00023136"/>
    </source>
</evidence>
<gene>
    <name evidence="13" type="ORF">CHC_T00003286001</name>
</gene>
<evidence type="ECO:0000256" key="6">
    <source>
        <dbReference type="ARBA" id="ARBA00022989"/>
    </source>
</evidence>
<protein>
    <recommendedName>
        <fullName evidence="12">IPT/TIG domain-containing protein</fullName>
    </recommendedName>
</protein>
<reference evidence="14" key="1">
    <citation type="journal article" date="2013" name="Proc. Natl. Acad. Sci. U.S.A.">
        <title>Genome structure and metabolic features in the red seaweed Chondrus crispus shed light on evolution of the Archaeplastida.</title>
        <authorList>
            <person name="Collen J."/>
            <person name="Porcel B."/>
            <person name="Carre W."/>
            <person name="Ball S.G."/>
            <person name="Chaparro C."/>
            <person name="Tonon T."/>
            <person name="Barbeyron T."/>
            <person name="Michel G."/>
            <person name="Noel B."/>
            <person name="Valentin K."/>
            <person name="Elias M."/>
            <person name="Artiguenave F."/>
            <person name="Arun A."/>
            <person name="Aury J.M."/>
            <person name="Barbosa-Neto J.F."/>
            <person name="Bothwell J.H."/>
            <person name="Bouget F.Y."/>
            <person name="Brillet L."/>
            <person name="Cabello-Hurtado F."/>
            <person name="Capella-Gutierrez S."/>
            <person name="Charrier B."/>
            <person name="Cladiere L."/>
            <person name="Cock J.M."/>
            <person name="Coelho S.M."/>
            <person name="Colleoni C."/>
            <person name="Czjzek M."/>
            <person name="Da Silva C."/>
            <person name="Delage L."/>
            <person name="Denoeud F."/>
            <person name="Deschamps P."/>
            <person name="Dittami S.M."/>
            <person name="Gabaldon T."/>
            <person name="Gachon C.M."/>
            <person name="Groisillier A."/>
            <person name="Herve C."/>
            <person name="Jabbari K."/>
            <person name="Katinka M."/>
            <person name="Kloareg B."/>
            <person name="Kowalczyk N."/>
            <person name="Labadie K."/>
            <person name="Leblanc C."/>
            <person name="Lopez P.J."/>
            <person name="McLachlan D.H."/>
            <person name="Meslet-Cladiere L."/>
            <person name="Moustafa A."/>
            <person name="Nehr Z."/>
            <person name="Nyvall Collen P."/>
            <person name="Panaud O."/>
            <person name="Partensky F."/>
            <person name="Poulain J."/>
            <person name="Rensing S.A."/>
            <person name="Rousvoal S."/>
            <person name="Samson G."/>
            <person name="Symeonidi A."/>
            <person name="Weissenbach J."/>
            <person name="Zambounis A."/>
            <person name="Wincker P."/>
            <person name="Boyen C."/>
        </authorList>
    </citation>
    <scope>NUCLEOTIDE SEQUENCE [LARGE SCALE GENOMIC DNA]</scope>
    <source>
        <strain evidence="14">cv. Stackhouse</strain>
    </source>
</reference>
<dbReference type="CDD" id="cd00102">
    <property type="entry name" value="IPT"/>
    <property type="match status" value="1"/>
</dbReference>
<evidence type="ECO:0000313" key="14">
    <source>
        <dbReference type="Proteomes" id="UP000012073"/>
    </source>
</evidence>
<evidence type="ECO:0000256" key="10">
    <source>
        <dbReference type="SAM" id="MobiDB-lite"/>
    </source>
</evidence>
<comment type="subcellular location">
    <subcellularLocation>
        <location evidence="1">Endoplasmic reticulum membrane</location>
        <topology evidence="1">Single-pass type I membrane protein</topology>
    </subcellularLocation>
</comment>
<dbReference type="Gramene" id="CDF34643">
    <property type="protein sequence ID" value="CDF34643"/>
    <property type="gene ID" value="CHC_T00003286001"/>
</dbReference>
<evidence type="ECO:0000313" key="13">
    <source>
        <dbReference type="EMBL" id="CDF34643.1"/>
    </source>
</evidence>
<dbReference type="SUPFAM" id="SSF50952">
    <property type="entry name" value="Soluble quinoprotein glucose dehydrogenase"/>
    <property type="match status" value="1"/>
</dbReference>
<dbReference type="EMBL" id="HG001703">
    <property type="protein sequence ID" value="CDF34643.1"/>
    <property type="molecule type" value="Genomic_DNA"/>
</dbReference>
<dbReference type="Pfam" id="PF11721">
    <property type="entry name" value="Malectin"/>
    <property type="match status" value="2"/>
</dbReference>
<evidence type="ECO:0000256" key="8">
    <source>
        <dbReference type="ARBA" id="ARBA00023180"/>
    </source>
</evidence>
<accession>R7QA45</accession>
<keyword evidence="7" id="KW-0472">Membrane</keyword>
<name>R7QA45_CHOCR</name>
<feature type="domain" description="IPT/TIG" evidence="12">
    <location>
        <begin position="1324"/>
        <end position="1411"/>
    </location>
</feature>
<dbReference type="KEGG" id="ccp:CHC_T00003286001"/>
<keyword evidence="6" id="KW-1133">Transmembrane helix</keyword>
<dbReference type="SMART" id="SM00429">
    <property type="entry name" value="IPT"/>
    <property type="match status" value="2"/>
</dbReference>
<feature type="region of interest" description="Disordered" evidence="10">
    <location>
        <begin position="196"/>
        <end position="215"/>
    </location>
</feature>
<feature type="domain" description="IPT/TIG" evidence="12">
    <location>
        <begin position="834"/>
        <end position="914"/>
    </location>
</feature>
<keyword evidence="4 11" id="KW-0732">Signal</keyword>
<evidence type="ECO:0000256" key="5">
    <source>
        <dbReference type="ARBA" id="ARBA00022824"/>
    </source>
</evidence>
<dbReference type="InterPro" id="IPR013783">
    <property type="entry name" value="Ig-like_fold"/>
</dbReference>
<dbReference type="InterPro" id="IPR011041">
    <property type="entry name" value="Quinoprot_gluc/sorb_DH_b-prop"/>
</dbReference>
<dbReference type="Gene3D" id="2.60.120.430">
    <property type="entry name" value="Galactose-binding lectin"/>
    <property type="match status" value="2"/>
</dbReference>
<keyword evidence="5" id="KW-0256">Endoplasmic reticulum</keyword>
<dbReference type="Proteomes" id="UP000012073">
    <property type="component" value="Unassembled WGS sequence"/>
</dbReference>
<organism evidence="13 14">
    <name type="scientific">Chondrus crispus</name>
    <name type="common">Carrageen Irish moss</name>
    <name type="synonym">Polymorpha crispa</name>
    <dbReference type="NCBI Taxonomy" id="2769"/>
    <lineage>
        <taxon>Eukaryota</taxon>
        <taxon>Rhodophyta</taxon>
        <taxon>Florideophyceae</taxon>
        <taxon>Rhodymeniophycidae</taxon>
        <taxon>Gigartinales</taxon>
        <taxon>Gigartinaceae</taxon>
        <taxon>Chondrus</taxon>
    </lineage>
</organism>
<dbReference type="PANTHER" id="PTHR13460">
    <property type="match status" value="1"/>
</dbReference>
<dbReference type="RefSeq" id="XP_005714462.1">
    <property type="nucleotide sequence ID" value="XM_005714405.1"/>
</dbReference>
<evidence type="ECO:0000256" key="9">
    <source>
        <dbReference type="ARBA" id="ARBA00023277"/>
    </source>
</evidence>
<dbReference type="InterPro" id="IPR014756">
    <property type="entry name" value="Ig_E-set"/>
</dbReference>
<dbReference type="STRING" id="2769.R7QA45"/>
<evidence type="ECO:0000259" key="12">
    <source>
        <dbReference type="SMART" id="SM00429"/>
    </source>
</evidence>
<dbReference type="Pfam" id="PF01833">
    <property type="entry name" value="TIG"/>
    <property type="match status" value="2"/>
</dbReference>
<evidence type="ECO:0000256" key="1">
    <source>
        <dbReference type="ARBA" id="ARBA00004115"/>
    </source>
</evidence>
<dbReference type="GeneID" id="17322169"/>
<dbReference type="InterPro" id="IPR002909">
    <property type="entry name" value="IPT_dom"/>
</dbReference>
<keyword evidence="8" id="KW-0325">Glycoprotein</keyword>
<proteinExistence type="inferred from homology"/>
<comment type="similarity">
    <text evidence="2">Belongs to the malectin family.</text>
</comment>
<keyword evidence="9" id="KW-0119">Carbohydrate metabolism</keyword>